<dbReference type="AlphaFoldDB" id="A0A3M7RHE5"/>
<accession>A0A3M7RHE5</accession>
<name>A0A3M7RHE5_BRAPC</name>
<dbReference type="Proteomes" id="UP000276133">
    <property type="component" value="Unassembled WGS sequence"/>
</dbReference>
<proteinExistence type="predicted"/>
<evidence type="ECO:0000313" key="2">
    <source>
        <dbReference type="Proteomes" id="UP000276133"/>
    </source>
</evidence>
<evidence type="ECO:0000313" key="1">
    <source>
        <dbReference type="EMBL" id="RNA22867.1"/>
    </source>
</evidence>
<protein>
    <submittedName>
        <fullName evidence="1">Uncharacterized protein</fullName>
    </submittedName>
</protein>
<comment type="caution">
    <text evidence="1">The sequence shown here is derived from an EMBL/GenBank/DDBJ whole genome shotgun (WGS) entry which is preliminary data.</text>
</comment>
<sequence length="84" mass="10054">MTLLSIYAITLNAHIEVLKNFHGRKMNHCEKEFNIKRKMTILNFFQKKLFNRFIFDEGIIQMSKTLDLDPTEQYLILSTLIFEL</sequence>
<gene>
    <name evidence="1" type="ORF">BpHYR1_019130</name>
</gene>
<dbReference type="EMBL" id="REGN01003387">
    <property type="protein sequence ID" value="RNA22867.1"/>
    <property type="molecule type" value="Genomic_DNA"/>
</dbReference>
<keyword evidence="2" id="KW-1185">Reference proteome</keyword>
<reference evidence="1 2" key="1">
    <citation type="journal article" date="2018" name="Sci. Rep.">
        <title>Genomic signatures of local adaptation to the degree of environmental predictability in rotifers.</title>
        <authorList>
            <person name="Franch-Gras L."/>
            <person name="Hahn C."/>
            <person name="Garcia-Roger E.M."/>
            <person name="Carmona M.J."/>
            <person name="Serra M."/>
            <person name="Gomez A."/>
        </authorList>
    </citation>
    <scope>NUCLEOTIDE SEQUENCE [LARGE SCALE GENOMIC DNA]</scope>
    <source>
        <strain evidence="1">HYR1</strain>
    </source>
</reference>
<organism evidence="1 2">
    <name type="scientific">Brachionus plicatilis</name>
    <name type="common">Marine rotifer</name>
    <name type="synonym">Brachionus muelleri</name>
    <dbReference type="NCBI Taxonomy" id="10195"/>
    <lineage>
        <taxon>Eukaryota</taxon>
        <taxon>Metazoa</taxon>
        <taxon>Spiralia</taxon>
        <taxon>Gnathifera</taxon>
        <taxon>Rotifera</taxon>
        <taxon>Eurotatoria</taxon>
        <taxon>Monogononta</taxon>
        <taxon>Pseudotrocha</taxon>
        <taxon>Ploima</taxon>
        <taxon>Brachionidae</taxon>
        <taxon>Brachionus</taxon>
    </lineage>
</organism>